<feature type="compositionally biased region" description="Low complexity" evidence="8">
    <location>
        <begin position="820"/>
        <end position="832"/>
    </location>
</feature>
<dbReference type="InterPro" id="IPR000719">
    <property type="entry name" value="Prot_kinase_dom"/>
</dbReference>
<evidence type="ECO:0000256" key="2">
    <source>
        <dbReference type="ARBA" id="ARBA00022679"/>
    </source>
</evidence>
<dbReference type="SUPFAM" id="SSF56112">
    <property type="entry name" value="Protein kinase-like (PK-like)"/>
    <property type="match status" value="1"/>
</dbReference>
<evidence type="ECO:0000256" key="3">
    <source>
        <dbReference type="ARBA" id="ARBA00022737"/>
    </source>
</evidence>
<dbReference type="SUPFAM" id="SSF52317">
    <property type="entry name" value="Class I glutamine amidotransferase-like"/>
    <property type="match status" value="2"/>
</dbReference>
<feature type="region of interest" description="Disordered" evidence="8">
    <location>
        <begin position="820"/>
        <end position="867"/>
    </location>
</feature>
<dbReference type="OrthoDB" id="4062651at2759"/>
<organism evidence="10 11">
    <name type="scientific">Anisodus acutangulus</name>
    <dbReference type="NCBI Taxonomy" id="402998"/>
    <lineage>
        <taxon>Eukaryota</taxon>
        <taxon>Viridiplantae</taxon>
        <taxon>Streptophyta</taxon>
        <taxon>Embryophyta</taxon>
        <taxon>Tracheophyta</taxon>
        <taxon>Spermatophyta</taxon>
        <taxon>Magnoliopsida</taxon>
        <taxon>eudicotyledons</taxon>
        <taxon>Gunneridae</taxon>
        <taxon>Pentapetalae</taxon>
        <taxon>asterids</taxon>
        <taxon>lamiids</taxon>
        <taxon>Solanales</taxon>
        <taxon>Solanaceae</taxon>
        <taxon>Solanoideae</taxon>
        <taxon>Hyoscyameae</taxon>
        <taxon>Anisodus</taxon>
    </lineage>
</organism>
<dbReference type="CDD" id="cd03135">
    <property type="entry name" value="GATase1_DJ-1"/>
    <property type="match status" value="2"/>
</dbReference>
<dbReference type="PANTHER" id="PTHR47973">
    <property type="entry name" value="CYSTEINE-RICH RECEPTOR-LIKE PROTEIN KINASE 3"/>
    <property type="match status" value="1"/>
</dbReference>
<dbReference type="FunFam" id="1.10.510.10:FF:000368">
    <property type="entry name" value="cold-responsive protein kinase 1"/>
    <property type="match status" value="1"/>
</dbReference>
<dbReference type="EMBL" id="JAJAGQ010000014">
    <property type="protein sequence ID" value="KAJ8543019.1"/>
    <property type="molecule type" value="Genomic_DNA"/>
</dbReference>
<evidence type="ECO:0000256" key="1">
    <source>
        <dbReference type="ARBA" id="ARBA00008542"/>
    </source>
</evidence>
<evidence type="ECO:0000256" key="7">
    <source>
        <dbReference type="PROSITE-ProRule" id="PRU10141"/>
    </source>
</evidence>
<dbReference type="InterPro" id="IPR002818">
    <property type="entry name" value="DJ-1/PfpI"/>
</dbReference>
<dbReference type="GO" id="GO:0004672">
    <property type="term" value="F:protein kinase activity"/>
    <property type="evidence" value="ECO:0007669"/>
    <property type="project" value="InterPro"/>
</dbReference>
<keyword evidence="4 7" id="KW-0547">Nucleotide-binding</keyword>
<dbReference type="InterPro" id="IPR017441">
    <property type="entry name" value="Protein_kinase_ATP_BS"/>
</dbReference>
<name>A0A9Q1R6Z3_9SOLA</name>
<dbReference type="Gene3D" id="1.10.510.10">
    <property type="entry name" value="Transferase(Phosphotransferase) domain 1"/>
    <property type="match status" value="1"/>
</dbReference>
<dbReference type="NCBIfam" id="TIGR01383">
    <property type="entry name" value="not_thiJ"/>
    <property type="match status" value="2"/>
</dbReference>
<dbReference type="Gene3D" id="3.30.200.20">
    <property type="entry name" value="Phosphorylase Kinase, domain 1"/>
    <property type="match status" value="1"/>
</dbReference>
<dbReference type="PROSITE" id="PS00107">
    <property type="entry name" value="PROTEIN_KINASE_ATP"/>
    <property type="match status" value="1"/>
</dbReference>
<dbReference type="SMART" id="SM00220">
    <property type="entry name" value="S_TKc"/>
    <property type="match status" value="1"/>
</dbReference>
<dbReference type="Proteomes" id="UP001152561">
    <property type="component" value="Unassembled WGS sequence"/>
</dbReference>
<dbReference type="FunFam" id="3.40.50.880:FF:000015">
    <property type="entry name" value="Protein DJ-1 homolog C"/>
    <property type="match status" value="2"/>
</dbReference>
<evidence type="ECO:0000313" key="11">
    <source>
        <dbReference type="Proteomes" id="UP001152561"/>
    </source>
</evidence>
<dbReference type="Pfam" id="PF01965">
    <property type="entry name" value="DJ-1_PfpI"/>
    <property type="match status" value="2"/>
</dbReference>
<gene>
    <name evidence="10" type="ORF">K7X08_005542</name>
</gene>
<dbReference type="Pfam" id="PF00069">
    <property type="entry name" value="Pkinase"/>
    <property type="match status" value="1"/>
</dbReference>
<evidence type="ECO:0000259" key="9">
    <source>
        <dbReference type="PROSITE" id="PS50011"/>
    </source>
</evidence>
<keyword evidence="2" id="KW-0808">Transferase</keyword>
<evidence type="ECO:0000256" key="8">
    <source>
        <dbReference type="SAM" id="MobiDB-lite"/>
    </source>
</evidence>
<keyword evidence="11" id="KW-1185">Reference proteome</keyword>
<keyword evidence="5" id="KW-0418">Kinase</keyword>
<feature type="binding site" evidence="7">
    <location>
        <position position="549"/>
    </location>
    <ligand>
        <name>ATP</name>
        <dbReference type="ChEBI" id="CHEBI:30616"/>
    </ligand>
</feature>
<keyword evidence="6 7" id="KW-0067">ATP-binding</keyword>
<dbReference type="GO" id="GO:0005524">
    <property type="term" value="F:ATP binding"/>
    <property type="evidence" value="ECO:0007669"/>
    <property type="project" value="UniProtKB-UniRule"/>
</dbReference>
<dbReference type="PROSITE" id="PS50011">
    <property type="entry name" value="PROTEIN_KINASE_DOM"/>
    <property type="match status" value="1"/>
</dbReference>
<dbReference type="PROSITE" id="PS00108">
    <property type="entry name" value="PROTEIN_KINASE_ST"/>
    <property type="match status" value="1"/>
</dbReference>
<dbReference type="InterPro" id="IPR006287">
    <property type="entry name" value="DJ-1"/>
</dbReference>
<comment type="caution">
    <text evidence="10">The sequence shown here is derived from an EMBL/GenBank/DDBJ whole genome shotgun (WGS) entry which is preliminary data.</text>
</comment>
<reference evidence="11" key="1">
    <citation type="journal article" date="2023" name="Proc. Natl. Acad. Sci. U.S.A.">
        <title>Genomic and structural basis for evolution of tropane alkaloid biosynthesis.</title>
        <authorList>
            <person name="Wanga Y.-J."/>
            <person name="Taina T."/>
            <person name="Yua J.-Y."/>
            <person name="Lia J."/>
            <person name="Xua B."/>
            <person name="Chenc J."/>
            <person name="D'Auriad J.C."/>
            <person name="Huanga J.-P."/>
            <person name="Huanga S.-X."/>
        </authorList>
    </citation>
    <scope>NUCLEOTIDE SEQUENCE [LARGE SCALE GENOMIC DNA]</scope>
    <source>
        <strain evidence="11">cv. KIB-2019</strain>
    </source>
</reference>
<feature type="compositionally biased region" description="Low complexity" evidence="8">
    <location>
        <begin position="842"/>
        <end position="861"/>
    </location>
</feature>
<evidence type="ECO:0000313" key="10">
    <source>
        <dbReference type="EMBL" id="KAJ8543019.1"/>
    </source>
</evidence>
<sequence>MVALLLRHLTPLPSIINLSPNRSIFTLSTPRKQRRFSRVASFSVMASATKKVLVPIANGTEPIEAIVPIDILRRAGAEVTVASIEKQLQIEGVHGIKLVADALISDCADTEFDLISLPGGMPGATNLRNCKILENIVKKQAESGRFYAAICAAPAVALGSWGLLKGLKATCYPSFMEELSSYAIALESRVQKDAKVVTSRGPGTAIEYVVALVEELYGKEKANDVSGPLVMRPNHSEEFAFAELNSVNWTCTSKPQILVPIANGSEEMEAAIIIDVLRRANARVVVASLEDTLEIVASRKVKLVADMLLDEAAKQSYDLIVLPGGLGGAEAFANSNKLVDMLKKQRESSRPYGAMCASPALVLEHHGLLKGKKATAFPALCNKLSDPSEAENRVVVDGNLVTSRGPGTTMEFALAIADKFIGRKETLELAKKMITPYDERGLLFFLSLYLLFHSTHKIQAWQQSLFFCALNTGVMTCFGLCLRGNASPPHNHVVEIDEEISTIENARVYNYKELRDATEDFCPMNKIGKGGFGFVYKGRLKDGKMAAIKVLSIESRQGAREFLTEIKVISSIEHENLVKLYGCCAEGDHRILVYNYLENNSLSQTLLGGAHSSLQFSWKTRTKICIGVARGLAFLHEEVQPYIVHRDIKASNILLDRDLTPKISDFGLAKLIPADLTHVSTRVAGTLGYLAPEYAIRGQLTRKADIYSFGILLLEIVSGRCNTNKRLPIEEQYLLERAWRLFKKGELIQLVDALLGDDFNVDEACRFLKVSLLCTQVLPKSRPSMSTVVKLLTGEMEVDDEEITEPGMLSDLVSLRNKKNTSSGSLSTGSGKQVDSSPSASMTTHGTMNTTMTHGTMTFTTIDDRDS</sequence>
<dbReference type="CDD" id="cd14066">
    <property type="entry name" value="STKc_IRAK"/>
    <property type="match status" value="1"/>
</dbReference>
<dbReference type="InterPro" id="IPR029062">
    <property type="entry name" value="Class_I_gatase-like"/>
</dbReference>
<keyword evidence="3" id="KW-0677">Repeat</keyword>
<evidence type="ECO:0000256" key="4">
    <source>
        <dbReference type="ARBA" id="ARBA00022741"/>
    </source>
</evidence>
<dbReference type="InterPro" id="IPR011009">
    <property type="entry name" value="Kinase-like_dom_sf"/>
</dbReference>
<dbReference type="InterPro" id="IPR008271">
    <property type="entry name" value="Ser/Thr_kinase_AS"/>
</dbReference>
<evidence type="ECO:0000256" key="5">
    <source>
        <dbReference type="ARBA" id="ARBA00022777"/>
    </source>
</evidence>
<dbReference type="AlphaFoldDB" id="A0A9Q1R6Z3"/>
<dbReference type="GO" id="GO:0005737">
    <property type="term" value="C:cytoplasm"/>
    <property type="evidence" value="ECO:0007669"/>
    <property type="project" value="UniProtKB-ARBA"/>
</dbReference>
<dbReference type="FunFam" id="3.30.200.20:FF:000225">
    <property type="entry name" value="cold-responsive protein kinase 1"/>
    <property type="match status" value="1"/>
</dbReference>
<protein>
    <recommendedName>
        <fullName evidence="9">Protein kinase domain-containing protein</fullName>
    </recommendedName>
</protein>
<feature type="domain" description="Protein kinase" evidence="9">
    <location>
        <begin position="521"/>
        <end position="798"/>
    </location>
</feature>
<dbReference type="InterPro" id="IPR052059">
    <property type="entry name" value="CR_Ser/Thr_kinase"/>
</dbReference>
<comment type="similarity">
    <text evidence="1">Belongs to the peptidase C56 family.</text>
</comment>
<accession>A0A9Q1R6Z3</accession>
<evidence type="ECO:0000256" key="6">
    <source>
        <dbReference type="ARBA" id="ARBA00022840"/>
    </source>
</evidence>
<proteinExistence type="inferred from homology"/>
<dbReference type="Gene3D" id="3.40.50.880">
    <property type="match status" value="2"/>
</dbReference>